<comment type="caution">
    <text evidence="5">The sequence shown here is derived from an EMBL/GenBank/DDBJ whole genome shotgun (WGS) entry which is preliminary data.</text>
</comment>
<feature type="domain" description="Leucine-binding protein" evidence="4">
    <location>
        <begin position="86"/>
        <end position="211"/>
    </location>
</feature>
<evidence type="ECO:0000259" key="4">
    <source>
        <dbReference type="Pfam" id="PF13458"/>
    </source>
</evidence>
<dbReference type="Pfam" id="PF13458">
    <property type="entry name" value="Peripla_BP_6"/>
    <property type="match status" value="1"/>
</dbReference>
<evidence type="ECO:0000313" key="6">
    <source>
        <dbReference type="Proteomes" id="UP000541185"/>
    </source>
</evidence>
<sequence>MRRRLLLQLALATGAAAAQPARAFLLGLLTQGDDERFSPQSLEHGYPEHPYGRSAPAAQIALDDSAFALQNAGYASAKLVTVEAPDAAGLPAALDQLLRQGVRHVLLELPAAGVAAVANAARGKDVILFNVAAPEDALRGAQCAPNLLHTIPSHAMQADALVQLLAVRKWNRVLVLAGPTPDDRLLQAAFQRSLKRFGLKPLAEKPFKLSNDPRERDLGNVRLLTAERDYDAVVVLDADGEFARDVPYRTVLPRLVLGSSGLTAGAWSFYFERQGAPQLNHRFEKKTNRVMGSYDWATWMAARAAAEAVGANPKATTAQLLQALKSDALSFDGYKGRPLSFRAWDGQLRQPLLLAHGNGVADIAPLEGFLHQRTTLDTLGYDAPETACKAR</sequence>
<dbReference type="InterPro" id="IPR028082">
    <property type="entry name" value="Peripla_BP_I"/>
</dbReference>
<dbReference type="SUPFAM" id="SSF53822">
    <property type="entry name" value="Periplasmic binding protein-like I"/>
    <property type="match status" value="1"/>
</dbReference>
<dbReference type="InterPro" id="IPR028081">
    <property type="entry name" value="Leu-bd"/>
</dbReference>
<dbReference type="AlphaFoldDB" id="A0A848H6J5"/>
<dbReference type="InterPro" id="IPR022478">
    <property type="entry name" value="ABC_transptr_sub-bd_PQQ"/>
</dbReference>
<dbReference type="NCBIfam" id="TIGR03863">
    <property type="entry name" value="PQQ_ABC_bind"/>
    <property type="match status" value="1"/>
</dbReference>
<dbReference type="Proteomes" id="UP000541185">
    <property type="component" value="Unassembled WGS sequence"/>
</dbReference>
<keyword evidence="6" id="KW-1185">Reference proteome</keyword>
<dbReference type="RefSeq" id="WP_169420853.1">
    <property type="nucleotide sequence ID" value="NZ_JABBFX010000002.1"/>
</dbReference>
<proteinExistence type="inferred from homology"/>
<dbReference type="EMBL" id="JABBFX010000002">
    <property type="protein sequence ID" value="NML46596.1"/>
    <property type="molecule type" value="Genomic_DNA"/>
</dbReference>
<protein>
    <submittedName>
        <fullName evidence="5">ABC transporter substrate-binding protein</fullName>
    </submittedName>
</protein>
<gene>
    <name evidence="5" type="ORF">HHL11_22815</name>
</gene>
<dbReference type="InterPro" id="IPR051010">
    <property type="entry name" value="BCAA_transport"/>
</dbReference>
<evidence type="ECO:0000256" key="3">
    <source>
        <dbReference type="SAM" id="SignalP"/>
    </source>
</evidence>
<evidence type="ECO:0000313" key="5">
    <source>
        <dbReference type="EMBL" id="NML46596.1"/>
    </source>
</evidence>
<evidence type="ECO:0000256" key="1">
    <source>
        <dbReference type="ARBA" id="ARBA00010062"/>
    </source>
</evidence>
<dbReference type="Gene3D" id="3.40.50.2300">
    <property type="match status" value="3"/>
</dbReference>
<organism evidence="5 6">
    <name type="scientific">Ramlibacter agri</name>
    <dbReference type="NCBI Taxonomy" id="2728837"/>
    <lineage>
        <taxon>Bacteria</taxon>
        <taxon>Pseudomonadati</taxon>
        <taxon>Pseudomonadota</taxon>
        <taxon>Betaproteobacteria</taxon>
        <taxon>Burkholderiales</taxon>
        <taxon>Comamonadaceae</taxon>
        <taxon>Ramlibacter</taxon>
    </lineage>
</organism>
<feature type="chain" id="PRO_5032587538" evidence="3">
    <location>
        <begin position="24"/>
        <end position="391"/>
    </location>
</feature>
<name>A0A848H6J5_9BURK</name>
<feature type="signal peptide" evidence="3">
    <location>
        <begin position="1"/>
        <end position="23"/>
    </location>
</feature>
<dbReference type="CDD" id="cd06268">
    <property type="entry name" value="PBP1_ABC_transporter_LIVBP-like"/>
    <property type="match status" value="1"/>
</dbReference>
<dbReference type="PANTHER" id="PTHR30483">
    <property type="entry name" value="LEUCINE-SPECIFIC-BINDING PROTEIN"/>
    <property type="match status" value="1"/>
</dbReference>
<dbReference type="PANTHER" id="PTHR30483:SF6">
    <property type="entry name" value="PERIPLASMIC BINDING PROTEIN OF ABC TRANSPORTER FOR NATURAL AMINO ACIDS"/>
    <property type="match status" value="1"/>
</dbReference>
<accession>A0A848H6J5</accession>
<reference evidence="5 6" key="1">
    <citation type="submission" date="2020-04" db="EMBL/GenBank/DDBJ databases">
        <title>Ramlibacter sp. G-1-2-2 isolated from soil.</title>
        <authorList>
            <person name="Dahal R.H."/>
        </authorList>
    </citation>
    <scope>NUCLEOTIDE SEQUENCE [LARGE SCALE GENOMIC DNA]</scope>
    <source>
        <strain evidence="5 6">G-1-2-2</strain>
    </source>
</reference>
<keyword evidence="2 3" id="KW-0732">Signal</keyword>
<evidence type="ECO:0000256" key="2">
    <source>
        <dbReference type="ARBA" id="ARBA00022729"/>
    </source>
</evidence>
<comment type="similarity">
    <text evidence="1">Belongs to the leucine-binding protein family.</text>
</comment>